<dbReference type="Proteomes" id="UP001500630">
    <property type="component" value="Unassembled WGS sequence"/>
</dbReference>
<sequence>MALMSRLISRMLDLPPAVATDLEYQTDLAAPMPDGAVLLATRVAPRGGEGLPILLIRSPYVSRGRKADLMSRLLAERGYQVVFQNCRGTFGSTGAFEPFKNEREDGLATLQWLATQPWFSGSVAMFGLSYYGYVQLASGAGAPAHLKALMPQMAASRVYDVLRGEPMRLDGVLSWLYTTYSGHAAASLLDRTRATMRRNRALRTGFQHLPVGEADQAALGRTIGFYQDVVRYGRPDDDLWAATDNAKHVPGIQAPVHFLAGWHDFFLRDELADYQALREAGKNPYLTIGPWTHASLPGIKAGLRHSLQWFDAHLRGNHGALRSAPVQVCVTGADTWIDLPSWPPLSTPTVRHLRAGGRLSTEPPAGQVQPSRYRYDPADPTPGLGGAVIQGGGARDNRKLEDRPDVLTFTSDPVPPDTTIMGTVTVSLHARSTLDHTDFFARLCDVAPKGTSTNLCDGIVRLHRGGTQQITIQLTPTAHCFKPGHRIRLQISSGAHPMYNRNPGTGEPLTTATAMRPADQEIFHDAAHPSAIILPIV</sequence>
<keyword evidence="5" id="KW-1185">Reference proteome</keyword>
<feature type="domain" description="Xaa-Pro dipeptidyl-peptidase C-terminal" evidence="3">
    <location>
        <begin position="307"/>
        <end position="533"/>
    </location>
</feature>
<proteinExistence type="predicted"/>
<dbReference type="InterPro" id="IPR005674">
    <property type="entry name" value="CocE/Ser_esterase"/>
</dbReference>
<evidence type="ECO:0000256" key="2">
    <source>
        <dbReference type="SAM" id="MobiDB-lite"/>
    </source>
</evidence>
<dbReference type="Gene3D" id="2.60.120.260">
    <property type="entry name" value="Galactose-binding domain-like"/>
    <property type="match status" value="1"/>
</dbReference>
<protein>
    <submittedName>
        <fullName evidence="4">CocE/NonD family hydrolase</fullName>
    </submittedName>
</protein>
<comment type="caution">
    <text evidence="4">The sequence shown here is derived from an EMBL/GenBank/DDBJ whole genome shotgun (WGS) entry which is preliminary data.</text>
</comment>
<dbReference type="Gene3D" id="3.40.50.1820">
    <property type="entry name" value="alpha/beta hydrolase"/>
    <property type="match status" value="1"/>
</dbReference>
<dbReference type="NCBIfam" id="TIGR00976">
    <property type="entry name" value="CocE_NonD"/>
    <property type="match status" value="1"/>
</dbReference>
<organism evidence="4 5">
    <name type="scientific">Nonomuraea rosea</name>
    <dbReference type="NCBI Taxonomy" id="638574"/>
    <lineage>
        <taxon>Bacteria</taxon>
        <taxon>Bacillati</taxon>
        <taxon>Actinomycetota</taxon>
        <taxon>Actinomycetes</taxon>
        <taxon>Streptosporangiales</taxon>
        <taxon>Streptosporangiaceae</taxon>
        <taxon>Nonomuraea</taxon>
    </lineage>
</organism>
<gene>
    <name evidence="4" type="ORF">GCM10022419_047470</name>
</gene>
<dbReference type="Gene3D" id="1.10.3020.10">
    <property type="entry name" value="alpha-amino acid ester hydrolase ( Helical cap domain)"/>
    <property type="match status" value="1"/>
</dbReference>
<dbReference type="SMART" id="SM00939">
    <property type="entry name" value="PepX_C"/>
    <property type="match status" value="1"/>
</dbReference>
<name>A0ABP6XA21_9ACTN</name>
<evidence type="ECO:0000259" key="3">
    <source>
        <dbReference type="SMART" id="SM00939"/>
    </source>
</evidence>
<dbReference type="EMBL" id="BAABDQ010000009">
    <property type="protein sequence ID" value="GAA3561327.1"/>
    <property type="molecule type" value="Genomic_DNA"/>
</dbReference>
<evidence type="ECO:0000256" key="1">
    <source>
        <dbReference type="ARBA" id="ARBA00022801"/>
    </source>
</evidence>
<dbReference type="Pfam" id="PF02129">
    <property type="entry name" value="Peptidase_S15"/>
    <property type="match status" value="1"/>
</dbReference>
<dbReference type="InterPro" id="IPR029058">
    <property type="entry name" value="AB_hydrolase_fold"/>
</dbReference>
<keyword evidence="1 4" id="KW-0378">Hydrolase</keyword>
<accession>A0ABP6XA21</accession>
<reference evidence="5" key="1">
    <citation type="journal article" date="2019" name="Int. J. Syst. Evol. Microbiol.">
        <title>The Global Catalogue of Microorganisms (GCM) 10K type strain sequencing project: providing services to taxonomists for standard genome sequencing and annotation.</title>
        <authorList>
            <consortium name="The Broad Institute Genomics Platform"/>
            <consortium name="The Broad Institute Genome Sequencing Center for Infectious Disease"/>
            <person name="Wu L."/>
            <person name="Ma J."/>
        </authorList>
    </citation>
    <scope>NUCLEOTIDE SEQUENCE [LARGE SCALE GENOMIC DNA]</scope>
    <source>
        <strain evidence="5">JCM 17326</strain>
    </source>
</reference>
<dbReference type="InterPro" id="IPR013736">
    <property type="entry name" value="Xaa-Pro_dipept_C"/>
</dbReference>
<dbReference type="Pfam" id="PF08530">
    <property type="entry name" value="PepX_C"/>
    <property type="match status" value="1"/>
</dbReference>
<feature type="region of interest" description="Disordered" evidence="2">
    <location>
        <begin position="356"/>
        <end position="382"/>
    </location>
</feature>
<dbReference type="SUPFAM" id="SSF53474">
    <property type="entry name" value="alpha/beta-Hydrolases"/>
    <property type="match status" value="1"/>
</dbReference>
<evidence type="ECO:0000313" key="5">
    <source>
        <dbReference type="Proteomes" id="UP001500630"/>
    </source>
</evidence>
<dbReference type="SUPFAM" id="SSF49785">
    <property type="entry name" value="Galactose-binding domain-like"/>
    <property type="match status" value="1"/>
</dbReference>
<evidence type="ECO:0000313" key="4">
    <source>
        <dbReference type="EMBL" id="GAA3561327.1"/>
    </source>
</evidence>
<dbReference type="GO" id="GO:0016787">
    <property type="term" value="F:hydrolase activity"/>
    <property type="evidence" value="ECO:0007669"/>
    <property type="project" value="UniProtKB-KW"/>
</dbReference>
<dbReference type="InterPro" id="IPR008979">
    <property type="entry name" value="Galactose-bd-like_sf"/>
</dbReference>
<dbReference type="InterPro" id="IPR000383">
    <property type="entry name" value="Xaa-Pro-like_dom"/>
</dbReference>